<dbReference type="GO" id="GO:0005634">
    <property type="term" value="C:nucleus"/>
    <property type="evidence" value="ECO:0007669"/>
    <property type="project" value="UniProtKB-SubCell"/>
</dbReference>
<evidence type="ECO:0000256" key="8">
    <source>
        <dbReference type="ARBA" id="ARBA00023242"/>
    </source>
</evidence>
<comment type="subcellular location">
    <subcellularLocation>
        <location evidence="2">Chromosome</location>
    </subcellularLocation>
    <subcellularLocation>
        <location evidence="1">Nucleus</location>
    </subcellularLocation>
</comment>
<protein>
    <recommendedName>
        <fullName evidence="10">Condensin complex subunit 1</fullName>
    </recommendedName>
</protein>
<comment type="function">
    <text evidence="10">Regulatory subunit of the condensin complex, a complex required for conversion of interphase chromatin into mitotic-like condense chromosomes. The condensin complex probably introduces positive supercoils into relaxed DNA in the presence of type I topoisomerases and converts nicked DNA into positive knotted forms in the presence of type II topoisomerases.</text>
</comment>
<dbReference type="PIRSF" id="PIRSF017127">
    <property type="entry name" value="Condensin_D2"/>
    <property type="match status" value="1"/>
</dbReference>
<keyword evidence="8" id="KW-0539">Nucleus</keyword>
<evidence type="ECO:0000256" key="6">
    <source>
        <dbReference type="ARBA" id="ARBA00022776"/>
    </source>
</evidence>
<keyword evidence="7 10" id="KW-0226">DNA condensation</keyword>
<dbReference type="PANTHER" id="PTHR14222:SF2">
    <property type="entry name" value="CONDENSIN COMPLEX SUBUNIT 1"/>
    <property type="match status" value="1"/>
</dbReference>
<dbReference type="Pfam" id="PF12717">
    <property type="entry name" value="Cnd1"/>
    <property type="match status" value="1"/>
</dbReference>
<dbReference type="InterPro" id="IPR032682">
    <property type="entry name" value="Cnd1_C"/>
</dbReference>
<dbReference type="GO" id="GO:0000796">
    <property type="term" value="C:condensin complex"/>
    <property type="evidence" value="ECO:0007669"/>
    <property type="project" value="TreeGrafter"/>
</dbReference>
<dbReference type="InterPro" id="IPR024324">
    <property type="entry name" value="Condensin_cplx_su1_N"/>
</dbReference>
<dbReference type="EMBL" id="BMAW01004209">
    <property type="protein sequence ID" value="GFS87575.1"/>
    <property type="molecule type" value="Genomic_DNA"/>
</dbReference>
<evidence type="ECO:0000256" key="3">
    <source>
        <dbReference type="ARBA" id="ARBA00009606"/>
    </source>
</evidence>
<evidence type="ECO:0000259" key="12">
    <source>
        <dbReference type="Pfam" id="PF12717"/>
    </source>
</evidence>
<evidence type="ECO:0000256" key="1">
    <source>
        <dbReference type="ARBA" id="ARBA00004123"/>
    </source>
</evidence>
<keyword evidence="5 10" id="KW-0132">Cell division</keyword>
<dbReference type="GO" id="GO:0010032">
    <property type="term" value="P:meiotic chromosome condensation"/>
    <property type="evidence" value="ECO:0007669"/>
    <property type="project" value="TreeGrafter"/>
</dbReference>
<organism evidence="14 15">
    <name type="scientific">Nephila pilipes</name>
    <name type="common">Giant wood spider</name>
    <name type="synonym">Nephila maculata</name>
    <dbReference type="NCBI Taxonomy" id="299642"/>
    <lineage>
        <taxon>Eukaryota</taxon>
        <taxon>Metazoa</taxon>
        <taxon>Ecdysozoa</taxon>
        <taxon>Arthropoda</taxon>
        <taxon>Chelicerata</taxon>
        <taxon>Arachnida</taxon>
        <taxon>Araneae</taxon>
        <taxon>Araneomorphae</taxon>
        <taxon>Entelegynae</taxon>
        <taxon>Araneoidea</taxon>
        <taxon>Nephilidae</taxon>
        <taxon>Nephila</taxon>
    </lineage>
</organism>
<evidence type="ECO:0000256" key="7">
    <source>
        <dbReference type="ARBA" id="ARBA00023067"/>
    </source>
</evidence>
<gene>
    <name evidence="14" type="primary">ncapd2</name>
    <name evidence="14" type="ORF">NPIL_107021</name>
</gene>
<comment type="caution">
    <text evidence="14">The sequence shown here is derived from an EMBL/GenBank/DDBJ whole genome shotgun (WGS) entry which is preliminary data.</text>
</comment>
<keyword evidence="9 10" id="KW-0131">Cell cycle</keyword>
<evidence type="ECO:0000256" key="2">
    <source>
        <dbReference type="ARBA" id="ARBA00004286"/>
    </source>
</evidence>
<dbReference type="SUPFAM" id="SSF48371">
    <property type="entry name" value="ARM repeat"/>
    <property type="match status" value="1"/>
</dbReference>
<keyword evidence="4" id="KW-0158">Chromosome</keyword>
<feature type="domain" description="Condensin complex subunit 1 C-terminal" evidence="12">
    <location>
        <begin position="1054"/>
        <end position="1214"/>
    </location>
</feature>
<accession>A0A8X6TAK5</accession>
<dbReference type="GO" id="GO:0007076">
    <property type="term" value="P:mitotic chromosome condensation"/>
    <property type="evidence" value="ECO:0007669"/>
    <property type="project" value="InterPro"/>
</dbReference>
<evidence type="ECO:0000256" key="10">
    <source>
        <dbReference type="PIRNR" id="PIRNR017127"/>
    </source>
</evidence>
<keyword evidence="15" id="KW-1185">Reference proteome</keyword>
<reference evidence="14" key="1">
    <citation type="submission" date="2020-08" db="EMBL/GenBank/DDBJ databases">
        <title>Multicomponent nature underlies the extraordinary mechanical properties of spider dragline silk.</title>
        <authorList>
            <person name="Kono N."/>
            <person name="Nakamura H."/>
            <person name="Mori M."/>
            <person name="Yoshida Y."/>
            <person name="Ohtoshi R."/>
            <person name="Malay A.D."/>
            <person name="Moran D.A.P."/>
            <person name="Tomita M."/>
            <person name="Numata K."/>
            <person name="Arakawa K."/>
        </authorList>
    </citation>
    <scope>NUCLEOTIDE SEQUENCE</scope>
</reference>
<evidence type="ECO:0000313" key="14">
    <source>
        <dbReference type="EMBL" id="GFS87575.1"/>
    </source>
</evidence>
<evidence type="ECO:0000256" key="9">
    <source>
        <dbReference type="ARBA" id="ARBA00023306"/>
    </source>
</evidence>
<dbReference type="PANTHER" id="PTHR14222">
    <property type="entry name" value="CONDENSIN"/>
    <property type="match status" value="1"/>
</dbReference>
<evidence type="ECO:0000313" key="15">
    <source>
        <dbReference type="Proteomes" id="UP000887013"/>
    </source>
</evidence>
<evidence type="ECO:0000256" key="5">
    <source>
        <dbReference type="ARBA" id="ARBA00022618"/>
    </source>
</evidence>
<comment type="similarity">
    <text evidence="3 10">Belongs to the CND1 (condensin subunit 1) family.</text>
</comment>
<feature type="domain" description="Condensin complex subunit 1 N-terminal" evidence="13">
    <location>
        <begin position="118"/>
        <end position="267"/>
    </location>
</feature>
<dbReference type="AlphaFoldDB" id="A0A8X6TAK5"/>
<keyword evidence="6 10" id="KW-0498">Mitosis</keyword>
<feature type="region of interest" description="Disordered" evidence="11">
    <location>
        <begin position="522"/>
        <end position="582"/>
    </location>
</feature>
<dbReference type="InterPro" id="IPR007673">
    <property type="entry name" value="Condensin_cplx_su1"/>
</dbReference>
<evidence type="ECO:0000259" key="13">
    <source>
        <dbReference type="Pfam" id="PF12922"/>
    </source>
</evidence>
<dbReference type="Pfam" id="PF12922">
    <property type="entry name" value="Cnd1_N"/>
    <property type="match status" value="1"/>
</dbReference>
<feature type="compositionally biased region" description="Basic and acidic residues" evidence="11">
    <location>
        <begin position="570"/>
        <end position="582"/>
    </location>
</feature>
<dbReference type="InterPro" id="IPR011989">
    <property type="entry name" value="ARM-like"/>
</dbReference>
<evidence type="ECO:0000256" key="4">
    <source>
        <dbReference type="ARBA" id="ARBA00022454"/>
    </source>
</evidence>
<sequence>MAEEQQKQYKNIATKSYSVHSFRATYGFFQNQILPWTYQNNMCDVEFVIPSRFENIFSSTSRHYTVKDVLSKQSITVDVLQLKRSMYDDVEQFVFKHFDLYCNLIRQFPEFDESLKISAFRVLLQVSEKIIHLLSDILEEDTEEYERQLSSKYRNMIMMIVYLLCQFTHAFEDEIMKKTANANIGKGRKKKMTFDESELSEWPEERLKFLVILKKIFQLPIKKFWDPPIIDYEFINYITTSFFKLLENIEISKDKGMRTEIFRFLGSVLVENRTGIGYSIKILQMVQDFEHLPNVMADAVVHFMQENSADTLAADIFREAILLDVKALVNNLTAAHSLSQFLVSISERCPEKVLCVIGNLMQFLEMESHIMRNCVLSIIGIILRKVLANENMSSKDKKLREELLSQLEAHLLDNNSFVRCKAIQICKALMDEKVLTSIELYLIGKLISNRIKDKASNVRKNAMSFMALFIDVNQFACQIPLDVLKESYQTEYKKLKQLEKSRPLVFDDSDEESADENAQATGLFFDDSDEEECNQSQVKEKAEGEEKVDDEKDKDESDMHIEEQEMPVSDEPKTTEDDNSEEFEKQKAIVDYMKNTLNFAEVIHGIVEPVCALLHSSTQTDVLEAIEFFTSAAGSLVTGSDAGIRQILELIWSNEVPVKEAVLNAFKSLYLSNIKDKRAIADIAKNLINLLKNASQEDELNLQAFVTHFSKHGEIPESISGVLWANLTNPASGVTDEEKVAILVLLGMIAEQCPEFVWQHLNAFVEYGLGSQEDKKFQISLYMLRVLSKANLKNRGKFQSANAIDKEMRLPNDHIFTDCVKSLLTDGIKILDDNQWTPMANEAISAIFCLVNEPEMLCMKIMKTVTNFINEELESNKDKEDDSTFEVSNILLSRFMSLCGYIALHYLTYLKVDYFANLRRQEIGREQRRRKSTANMTFTTPKCPSMRNSPKSITKKRHSISKNYKLVPPIDEETTYEQILDKCAKEVKDETKLIGSLLPIVVAVCRASLKEFNKEIQAAASVALIKFMLFSEKVCEENMQLFATIAEKSPEPYIRSNMVIAMGDLSTSYPNIVEPWTPQIYQRLSDSDASVREAAIITLTHLILHDFVRVKSLVSEAAKCIADEEKKISDVAKYLFSELSKKGNIIYNIIPDIISTLSDPKVEFSEEKFQVVLRHMLQYIEKEKLVEGLVEKLCVRFTGLSTDVQLHELTFCLSILTLNDKCYSKLMEFKNLLKERMSDPIIMKYITNITANAKKNDAKTAAELEMFRKELGI</sequence>
<dbReference type="GO" id="GO:0051301">
    <property type="term" value="P:cell division"/>
    <property type="evidence" value="ECO:0007669"/>
    <property type="project" value="UniProtKB-KW"/>
</dbReference>
<dbReference type="OrthoDB" id="436262at2759"/>
<name>A0A8X6TAK5_NEPPI</name>
<dbReference type="Gene3D" id="1.25.10.10">
    <property type="entry name" value="Leucine-rich Repeat Variant"/>
    <property type="match status" value="2"/>
</dbReference>
<dbReference type="Proteomes" id="UP000887013">
    <property type="component" value="Unassembled WGS sequence"/>
</dbReference>
<dbReference type="GO" id="GO:0042393">
    <property type="term" value="F:histone binding"/>
    <property type="evidence" value="ECO:0007669"/>
    <property type="project" value="TreeGrafter"/>
</dbReference>
<dbReference type="Pfam" id="PF20168">
    <property type="entry name" value="PDS5"/>
    <property type="match status" value="1"/>
</dbReference>
<dbReference type="GO" id="GO:0000779">
    <property type="term" value="C:condensed chromosome, centromeric region"/>
    <property type="evidence" value="ECO:0007669"/>
    <property type="project" value="TreeGrafter"/>
</dbReference>
<dbReference type="InterPro" id="IPR016024">
    <property type="entry name" value="ARM-type_fold"/>
</dbReference>
<proteinExistence type="inferred from homology"/>
<feature type="compositionally biased region" description="Basic and acidic residues" evidence="11">
    <location>
        <begin position="538"/>
        <end position="563"/>
    </location>
</feature>
<dbReference type="InterPro" id="IPR026971">
    <property type="entry name" value="CND1/NCAPD3"/>
</dbReference>
<evidence type="ECO:0000256" key="11">
    <source>
        <dbReference type="SAM" id="MobiDB-lite"/>
    </source>
</evidence>